<evidence type="ECO:0000256" key="1">
    <source>
        <dbReference type="ARBA" id="ARBA00004167"/>
    </source>
</evidence>
<organism evidence="8 9">
    <name type="scientific">Crassostrea virginica</name>
    <name type="common">Eastern oyster</name>
    <dbReference type="NCBI Taxonomy" id="6565"/>
    <lineage>
        <taxon>Eukaryota</taxon>
        <taxon>Metazoa</taxon>
        <taxon>Spiralia</taxon>
        <taxon>Lophotrochozoa</taxon>
        <taxon>Mollusca</taxon>
        <taxon>Bivalvia</taxon>
        <taxon>Autobranchia</taxon>
        <taxon>Pteriomorphia</taxon>
        <taxon>Ostreida</taxon>
        <taxon>Ostreoidea</taxon>
        <taxon>Ostreidae</taxon>
        <taxon>Crassostrea</taxon>
    </lineage>
</organism>
<accession>A0A8B8BJZ3</accession>
<evidence type="ECO:0000313" key="8">
    <source>
        <dbReference type="Proteomes" id="UP000694844"/>
    </source>
</evidence>
<dbReference type="SUPFAM" id="SSF52200">
    <property type="entry name" value="Toll/Interleukin receptor TIR domain"/>
    <property type="match status" value="1"/>
</dbReference>
<dbReference type="GO" id="GO:0038023">
    <property type="term" value="F:signaling receptor activity"/>
    <property type="evidence" value="ECO:0007669"/>
    <property type="project" value="TreeGrafter"/>
</dbReference>
<keyword evidence="2 6" id="KW-0812">Transmembrane</keyword>
<dbReference type="SMART" id="SM00255">
    <property type="entry name" value="TIR"/>
    <property type="match status" value="1"/>
</dbReference>
<feature type="transmembrane region" description="Helical" evidence="6">
    <location>
        <begin position="135"/>
        <end position="157"/>
    </location>
</feature>
<dbReference type="GO" id="GO:0007165">
    <property type="term" value="P:signal transduction"/>
    <property type="evidence" value="ECO:0007669"/>
    <property type="project" value="InterPro"/>
</dbReference>
<dbReference type="PROSITE" id="PS50104">
    <property type="entry name" value="TIR"/>
    <property type="match status" value="1"/>
</dbReference>
<protein>
    <submittedName>
        <fullName evidence="9">Toll-like receptor 4</fullName>
    </submittedName>
</protein>
<dbReference type="Pfam" id="PF13676">
    <property type="entry name" value="TIR_2"/>
    <property type="match status" value="1"/>
</dbReference>
<sequence>MSGNFLEKLPSDLLKYQYKLQELVLSHNDMELWTLQIKHMKELRSIDCSFNRFVSLPVSIQADLDAIAENHDVHFFINNNKVICTCENLQFISWMIETKVKFSTHSKTCTQSDGTLVDILVANQNLKIICAKTDWTYPLVLSLFGLILSCVVGIAFYKKRWTIAYHWYLFRLRHKGYSAIDGNDDDFEFDAFLSFAEEDRKFVDKIIEELENGSDEKYHLCLHHRDFTPGVPIERNIVSAVHLSRKTIVFMSSSYLKSTWCNYELRMSLTKEGEANRKVIVMIILDNIPRKHLPLEVLQYYRKNCYVERPEKEKDMTMFFKTLKTSLKT</sequence>
<dbReference type="InterPro" id="IPR035897">
    <property type="entry name" value="Toll_tir_struct_dom_sf"/>
</dbReference>
<keyword evidence="4 6" id="KW-1133">Transmembrane helix</keyword>
<keyword evidence="5 6" id="KW-0472">Membrane</keyword>
<reference evidence="9" key="2">
    <citation type="submission" date="2025-08" db="UniProtKB">
        <authorList>
            <consortium name="RefSeq"/>
        </authorList>
    </citation>
    <scope>IDENTIFICATION</scope>
    <source>
        <tissue evidence="9">Whole sample</tissue>
    </source>
</reference>
<evidence type="ECO:0000256" key="2">
    <source>
        <dbReference type="ARBA" id="ARBA00022692"/>
    </source>
</evidence>
<feature type="domain" description="TIR" evidence="7">
    <location>
        <begin position="187"/>
        <end position="327"/>
    </location>
</feature>
<dbReference type="OrthoDB" id="1526598at2759"/>
<dbReference type="SUPFAM" id="SSF52058">
    <property type="entry name" value="L domain-like"/>
    <property type="match status" value="1"/>
</dbReference>
<comment type="subcellular location">
    <subcellularLocation>
        <location evidence="1">Membrane</location>
        <topology evidence="1">Single-pass membrane protein</topology>
    </subcellularLocation>
</comment>
<keyword evidence="3" id="KW-0732">Signal</keyword>
<evidence type="ECO:0000256" key="3">
    <source>
        <dbReference type="ARBA" id="ARBA00022729"/>
    </source>
</evidence>
<dbReference type="Proteomes" id="UP000694844">
    <property type="component" value="Chromosome 1"/>
</dbReference>
<dbReference type="InterPro" id="IPR000157">
    <property type="entry name" value="TIR_dom"/>
</dbReference>
<gene>
    <name evidence="9" type="primary">LOC111111121</name>
</gene>
<evidence type="ECO:0000256" key="5">
    <source>
        <dbReference type="ARBA" id="ARBA00023136"/>
    </source>
</evidence>
<dbReference type="Gene3D" id="3.80.10.10">
    <property type="entry name" value="Ribonuclease Inhibitor"/>
    <property type="match status" value="1"/>
</dbReference>
<proteinExistence type="predicted"/>
<evidence type="ECO:0000256" key="4">
    <source>
        <dbReference type="ARBA" id="ARBA00022989"/>
    </source>
</evidence>
<dbReference type="RefSeq" id="XP_022303623.1">
    <property type="nucleotide sequence ID" value="XM_022447915.1"/>
</dbReference>
<keyword evidence="8" id="KW-1185">Reference proteome</keyword>
<dbReference type="AlphaFoldDB" id="A0A8B8BJZ3"/>
<name>A0A8B8BJZ3_CRAVI</name>
<evidence type="ECO:0000256" key="6">
    <source>
        <dbReference type="SAM" id="Phobius"/>
    </source>
</evidence>
<dbReference type="GO" id="GO:0005886">
    <property type="term" value="C:plasma membrane"/>
    <property type="evidence" value="ECO:0007669"/>
    <property type="project" value="TreeGrafter"/>
</dbReference>
<dbReference type="InterPro" id="IPR032675">
    <property type="entry name" value="LRR_dom_sf"/>
</dbReference>
<evidence type="ECO:0000259" key="7">
    <source>
        <dbReference type="PROSITE" id="PS50104"/>
    </source>
</evidence>
<dbReference type="Gene3D" id="3.40.50.10140">
    <property type="entry name" value="Toll/interleukin-1 receptor homology (TIR) domain"/>
    <property type="match status" value="1"/>
</dbReference>
<reference evidence="8" key="1">
    <citation type="submission" date="2024-06" db="UniProtKB">
        <authorList>
            <consortium name="RefSeq"/>
        </authorList>
    </citation>
    <scope>NUCLEOTIDE SEQUENCE [LARGE SCALE GENOMIC DNA]</scope>
</reference>
<dbReference type="PANTHER" id="PTHR24365">
    <property type="entry name" value="TOLL-LIKE RECEPTOR"/>
    <property type="match status" value="1"/>
</dbReference>
<dbReference type="PANTHER" id="PTHR24365:SF541">
    <property type="entry name" value="PROTEIN TOLL-RELATED"/>
    <property type="match status" value="1"/>
</dbReference>
<dbReference type="KEGG" id="cvn:111111121"/>
<dbReference type="GeneID" id="111111121"/>
<evidence type="ECO:0000313" key="9">
    <source>
        <dbReference type="RefSeq" id="XP_022303623.1"/>
    </source>
</evidence>